<reference evidence="1 2" key="1">
    <citation type="submission" date="2018-05" db="EMBL/GenBank/DDBJ databases">
        <title>Genomic Encyclopedia of Type Strains, Phase IV (KMG-IV): sequencing the most valuable type-strain genomes for metagenomic binning, comparative biology and taxonomic classification.</title>
        <authorList>
            <person name="Goeker M."/>
        </authorList>
    </citation>
    <scope>NUCLEOTIDE SEQUENCE [LARGE SCALE GENOMIC DNA]</scope>
    <source>
        <strain evidence="1 2">DSM 6986</strain>
    </source>
</reference>
<comment type="caution">
    <text evidence="1">The sequence shown here is derived from an EMBL/GenBank/DDBJ whole genome shotgun (WGS) entry which is preliminary data.</text>
</comment>
<organism evidence="1 2">
    <name type="scientific">Pseudaminobacter salicylatoxidans</name>
    <dbReference type="NCBI Taxonomy" id="93369"/>
    <lineage>
        <taxon>Bacteria</taxon>
        <taxon>Pseudomonadati</taxon>
        <taxon>Pseudomonadota</taxon>
        <taxon>Alphaproteobacteria</taxon>
        <taxon>Hyphomicrobiales</taxon>
        <taxon>Phyllobacteriaceae</taxon>
        <taxon>Pseudaminobacter</taxon>
    </lineage>
</organism>
<gene>
    <name evidence="1" type="ORF">C7441_106142</name>
</gene>
<proteinExistence type="predicted"/>
<sequence length="100" mass="11400">MSRDRAHPLKKFVSTADYNRHGKSVPELQYKVKQCTLRPFRHRLLRRPMAERISRRLHHSGPVATGKPGMQKSRAFDMAALSGIAASQRYLSNKMTGDPL</sequence>
<protein>
    <submittedName>
        <fullName evidence="1">Uncharacterized protein</fullName>
    </submittedName>
</protein>
<name>A0A316C881_PSESE</name>
<evidence type="ECO:0000313" key="2">
    <source>
        <dbReference type="Proteomes" id="UP000245396"/>
    </source>
</evidence>
<dbReference type="EMBL" id="QGGG01000006">
    <property type="protein sequence ID" value="PWJ84227.1"/>
    <property type="molecule type" value="Genomic_DNA"/>
</dbReference>
<dbReference type="AlphaFoldDB" id="A0A316C881"/>
<evidence type="ECO:0000313" key="1">
    <source>
        <dbReference type="EMBL" id="PWJ84227.1"/>
    </source>
</evidence>
<dbReference type="Proteomes" id="UP000245396">
    <property type="component" value="Unassembled WGS sequence"/>
</dbReference>
<keyword evidence="2" id="KW-1185">Reference proteome</keyword>
<accession>A0A316C881</accession>